<dbReference type="STRING" id="1121256.SAMN02746089_01702"/>
<dbReference type="PANTHER" id="PTHR38455">
    <property type="entry name" value="HYPOTHETICAL CYTOSOLIC PROTEIN"/>
    <property type="match status" value="1"/>
</dbReference>
<dbReference type="PANTHER" id="PTHR38455:SF1">
    <property type="entry name" value="DUF951 DOMAIN-CONTAINING PROTEIN"/>
    <property type="match status" value="1"/>
</dbReference>
<sequence>MKEYTLGDIVMMKKPHPCGNNEWEIMRLGADIRIKCTKCGRMVMLPRLEFEKKMKKILRSSVEKTGNQ</sequence>
<keyword evidence="2" id="KW-1185">Reference proteome</keyword>
<dbReference type="Pfam" id="PF06107">
    <property type="entry name" value="DUF951"/>
    <property type="match status" value="1"/>
</dbReference>
<dbReference type="Proteomes" id="UP000184088">
    <property type="component" value="Unassembled WGS sequence"/>
</dbReference>
<proteinExistence type="predicted"/>
<reference evidence="1 2" key="1">
    <citation type="submission" date="2016-11" db="EMBL/GenBank/DDBJ databases">
        <authorList>
            <person name="Jaros S."/>
            <person name="Januszkiewicz K."/>
            <person name="Wedrychowicz H."/>
        </authorList>
    </citation>
    <scope>NUCLEOTIDE SEQUENCE [LARGE SCALE GENOMIC DNA]</scope>
    <source>
        <strain evidence="1 2">DSM 17918</strain>
    </source>
</reference>
<name>A0A1M5AR09_9THEO</name>
<evidence type="ECO:0000313" key="1">
    <source>
        <dbReference type="EMBL" id="SHF32683.1"/>
    </source>
</evidence>
<protein>
    <recommendedName>
        <fullName evidence="3">DUF951 domain-containing protein</fullName>
    </recommendedName>
</protein>
<accession>A0A1M5AR09</accession>
<evidence type="ECO:0008006" key="3">
    <source>
        <dbReference type="Google" id="ProtNLM"/>
    </source>
</evidence>
<dbReference type="PIRSF" id="PIRSF037263">
    <property type="entry name" value="DUF951_bac"/>
    <property type="match status" value="1"/>
</dbReference>
<gene>
    <name evidence="1" type="ORF">SAMN02746089_01702</name>
</gene>
<dbReference type="EMBL" id="FQVH01000018">
    <property type="protein sequence ID" value="SHF32683.1"/>
    <property type="molecule type" value="Genomic_DNA"/>
</dbReference>
<dbReference type="RefSeq" id="WP_073343997.1">
    <property type="nucleotide sequence ID" value="NZ_FQVH01000018.1"/>
</dbReference>
<evidence type="ECO:0000313" key="2">
    <source>
        <dbReference type="Proteomes" id="UP000184088"/>
    </source>
</evidence>
<organism evidence="1 2">
    <name type="scientific">Caldanaerobius fijiensis DSM 17918</name>
    <dbReference type="NCBI Taxonomy" id="1121256"/>
    <lineage>
        <taxon>Bacteria</taxon>
        <taxon>Bacillati</taxon>
        <taxon>Bacillota</taxon>
        <taxon>Clostridia</taxon>
        <taxon>Thermoanaerobacterales</taxon>
        <taxon>Thermoanaerobacteraceae</taxon>
        <taxon>Caldanaerobius</taxon>
    </lineage>
</organism>
<dbReference type="AlphaFoldDB" id="A0A1M5AR09"/>
<dbReference type="InterPro" id="IPR009296">
    <property type="entry name" value="DUF951"/>
</dbReference>
<dbReference type="OrthoDB" id="9802710at2"/>